<keyword evidence="2" id="KW-1185">Reference proteome</keyword>
<dbReference type="OrthoDB" id="251398at2"/>
<evidence type="ECO:0008006" key="3">
    <source>
        <dbReference type="Google" id="ProtNLM"/>
    </source>
</evidence>
<organism evidence="1 2">
    <name type="scientific">Pseudonocardia endophytica</name>
    <dbReference type="NCBI Taxonomy" id="401976"/>
    <lineage>
        <taxon>Bacteria</taxon>
        <taxon>Bacillati</taxon>
        <taxon>Actinomycetota</taxon>
        <taxon>Actinomycetes</taxon>
        <taxon>Pseudonocardiales</taxon>
        <taxon>Pseudonocardiaceae</taxon>
        <taxon>Pseudonocardia</taxon>
    </lineage>
</organism>
<sequence length="304" mass="32469">MTSRPLPLPRFTDADVAVAPPGSGAGHWAGAPSAVFDDGVFHLAYRVRAPVGAGRGLAVVLASSTDGVHFDDVAEVTKDRFGAESLERPALVRTPDGRWRLYVSCATPGSKHWWVDTLEADSISGLADAPAVTVLPGDARHAVKDPVIVLDDGVWHLWASVHPLDVPLHEDRMTTVHYTSSDGLVWTDHGTVLSGRADGWDARGVRISAVFRVDDGWAATYDGRATAEENWEERTGLAFGTDSGFTAEGDGPVAESPFGAHGLRYLSVVELPDGGYRLYYEATRPDGAHELRTEPVRVPVAAGG</sequence>
<dbReference type="AlphaFoldDB" id="A0A4R1HFQ1"/>
<name>A0A4R1HFQ1_PSEEN</name>
<dbReference type="InterPro" id="IPR023296">
    <property type="entry name" value="Glyco_hydro_beta-prop_sf"/>
</dbReference>
<dbReference type="Gene3D" id="2.115.10.20">
    <property type="entry name" value="Glycosyl hydrolase domain, family 43"/>
    <property type="match status" value="2"/>
</dbReference>
<gene>
    <name evidence="1" type="ORF">EV378_4926</name>
</gene>
<proteinExistence type="predicted"/>
<reference evidence="1 2" key="1">
    <citation type="submission" date="2019-03" db="EMBL/GenBank/DDBJ databases">
        <title>Sequencing the genomes of 1000 actinobacteria strains.</title>
        <authorList>
            <person name="Klenk H.-P."/>
        </authorList>
    </citation>
    <scope>NUCLEOTIDE SEQUENCE [LARGE SCALE GENOMIC DNA]</scope>
    <source>
        <strain evidence="1 2">DSM 44969</strain>
    </source>
</reference>
<dbReference type="SUPFAM" id="SSF75005">
    <property type="entry name" value="Arabinanase/levansucrase/invertase"/>
    <property type="match status" value="1"/>
</dbReference>
<accession>A0A4R1HFQ1</accession>
<protein>
    <recommendedName>
        <fullName evidence="3">Glycosyl hydrolase family 32</fullName>
    </recommendedName>
</protein>
<dbReference type="EMBL" id="SMFZ01000002">
    <property type="protein sequence ID" value="TCK20957.1"/>
    <property type="molecule type" value="Genomic_DNA"/>
</dbReference>
<dbReference type="Proteomes" id="UP000295560">
    <property type="component" value="Unassembled WGS sequence"/>
</dbReference>
<comment type="caution">
    <text evidence="1">The sequence shown here is derived from an EMBL/GenBank/DDBJ whole genome shotgun (WGS) entry which is preliminary data.</text>
</comment>
<evidence type="ECO:0000313" key="2">
    <source>
        <dbReference type="Proteomes" id="UP000295560"/>
    </source>
</evidence>
<evidence type="ECO:0000313" key="1">
    <source>
        <dbReference type="EMBL" id="TCK20957.1"/>
    </source>
</evidence>
<dbReference type="RefSeq" id="WP_132429764.1">
    <property type="nucleotide sequence ID" value="NZ_SMFZ01000002.1"/>
</dbReference>